<dbReference type="Proteomes" id="UP000016521">
    <property type="component" value="Chromosome I"/>
</dbReference>
<protein>
    <submittedName>
        <fullName evidence="3">Uncharacterized protein</fullName>
    </submittedName>
</protein>
<dbReference type="RefSeq" id="WP_010370561.1">
    <property type="nucleotide sequence ID" value="NZ_CP011924.1"/>
</dbReference>
<keyword evidence="5" id="KW-1185">Reference proteome</keyword>
<accession>A0A0F4PHU7</accession>
<evidence type="ECO:0000313" key="3">
    <source>
        <dbReference type="EMBL" id="AXR01454.1"/>
    </source>
</evidence>
<dbReference type="EMBL" id="PNEL01000005">
    <property type="protein sequence ID" value="TMN82353.1"/>
    <property type="molecule type" value="Genomic_DNA"/>
</dbReference>
<reference evidence="4" key="5">
    <citation type="submission" date="2019-09" db="EMBL/GenBank/DDBJ databases">
        <title>Co-occurence of chitin degradation, pigmentation and bioactivity in marine Pseudoalteromonas.</title>
        <authorList>
            <person name="Sonnenschein E.C."/>
            <person name="Bech P.K."/>
        </authorList>
    </citation>
    <scope>NUCLEOTIDE SEQUENCE</scope>
    <source>
        <strain evidence="4">S1607</strain>
    </source>
</reference>
<reference evidence="7" key="4">
    <citation type="submission" date="2019-06" db="EMBL/GenBank/DDBJ databases">
        <title>Co-occurence of chitin degradation, pigmentation and bioactivity in marine Pseudoalteromonas.</title>
        <authorList>
            <person name="Sonnenschein E.C."/>
            <person name="Bech P.K."/>
        </authorList>
    </citation>
    <scope>NUCLEOTIDE SEQUENCE [LARGE SCALE GENOMIC DNA]</scope>
    <source>
        <strain evidence="7">S1607</strain>
    </source>
</reference>
<reference evidence="1 5" key="1">
    <citation type="submission" date="2015-06" db="EMBL/GenBank/DDBJ databases">
        <authorList>
            <person name="Xie B.-B."/>
            <person name="Rong J.-C."/>
            <person name="Qin Q.-L."/>
            <person name="Zhang Y.-Z."/>
        </authorList>
    </citation>
    <scope>NUCLEOTIDE SEQUENCE [LARGE SCALE GENOMIC DNA]</scope>
    <source>
        <strain evidence="1 5">JCM 20779</strain>
    </source>
</reference>
<sequence length="104" mass="12261">MKKTFELIHPKIKLERRVDAVKHELKKYLKRERNKTLPAGADYWDFDCKFGNTEAEAEPVHLSQLNKLIDKTQTENLTSFYVEILAKPGYRKSNDLSDDELEDY</sequence>
<evidence type="ECO:0000313" key="1">
    <source>
        <dbReference type="EMBL" id="ATD05444.1"/>
    </source>
</evidence>
<evidence type="ECO:0000313" key="2">
    <source>
        <dbReference type="EMBL" id="ATD05446.1"/>
    </source>
</evidence>
<dbReference type="InterPro" id="IPR046170">
    <property type="entry name" value="DUF6172"/>
</dbReference>
<dbReference type="OrthoDB" id="9794656at2"/>
<dbReference type="Proteomes" id="UP000305423">
    <property type="component" value="Unassembled WGS sequence"/>
</dbReference>
<gene>
    <name evidence="4" type="ORF">CWB74_01345</name>
    <name evidence="3" type="ORF">D0511_04750</name>
    <name evidence="1" type="ORF">PPIS_a0067</name>
    <name evidence="2" type="ORF">PPIS_a0069</name>
</gene>
<dbReference type="KEGG" id="ppis:B1L02_12980"/>
<dbReference type="EMBL" id="CP011924">
    <property type="protein sequence ID" value="ATD05444.1"/>
    <property type="molecule type" value="Genomic_DNA"/>
</dbReference>
<evidence type="ECO:0000313" key="7">
    <source>
        <dbReference type="Proteomes" id="UP000305423"/>
    </source>
</evidence>
<reference evidence="4 7" key="2">
    <citation type="submission" date="2017-12" db="EMBL/GenBank/DDBJ databases">
        <authorList>
            <person name="Paulsen S."/>
            <person name="Gram L.K."/>
        </authorList>
    </citation>
    <scope>NUCLEOTIDE SEQUENCE [LARGE SCALE GENOMIC DNA]</scope>
    <source>
        <strain evidence="4 7">S1607</strain>
    </source>
</reference>
<dbReference type="GeneID" id="67500833"/>
<evidence type="ECO:0000313" key="6">
    <source>
        <dbReference type="Proteomes" id="UP000258102"/>
    </source>
</evidence>
<organism evidence="3 6">
    <name type="scientific">Pseudoalteromonas piscicida</name>
    <dbReference type="NCBI Taxonomy" id="43662"/>
    <lineage>
        <taxon>Bacteria</taxon>
        <taxon>Pseudomonadati</taxon>
        <taxon>Pseudomonadota</taxon>
        <taxon>Gammaproteobacteria</taxon>
        <taxon>Alteromonadales</taxon>
        <taxon>Pseudoalteromonadaceae</taxon>
        <taxon>Pseudoalteromonas</taxon>
    </lineage>
</organism>
<evidence type="ECO:0000313" key="5">
    <source>
        <dbReference type="Proteomes" id="UP000016521"/>
    </source>
</evidence>
<dbReference type="AlphaFoldDB" id="A0A0F4PHU7"/>
<proteinExistence type="predicted"/>
<dbReference type="EMBL" id="CP031761">
    <property type="protein sequence ID" value="AXR01454.1"/>
    <property type="molecule type" value="Genomic_DNA"/>
</dbReference>
<name>A0A0F4PHU7_PSEO7</name>
<evidence type="ECO:0000313" key="4">
    <source>
        <dbReference type="EMBL" id="TMN82353.1"/>
    </source>
</evidence>
<reference evidence="3 6" key="3">
    <citation type="submission" date="2018-08" db="EMBL/GenBank/DDBJ databases">
        <title>Whole Genome Sequences of Two Pseudoalteromonas piscicida Strains, DE1-A and DE2-A, which Exhibit Strong Antibacterial Activity against Vibrio vulnificus.</title>
        <authorList>
            <person name="Richards G.P."/>
            <person name="Needleman D.S."/>
            <person name="Watson M.A."/>
            <person name="Polson S.W."/>
        </authorList>
    </citation>
    <scope>NUCLEOTIDE SEQUENCE [LARGE SCALE GENOMIC DNA]</scope>
    <source>
        <strain evidence="3 6">DE2-A</strain>
    </source>
</reference>
<dbReference type="EMBL" id="CP011924">
    <property type="protein sequence ID" value="ATD05446.1"/>
    <property type="molecule type" value="Genomic_DNA"/>
</dbReference>
<dbReference type="Pfam" id="PF19669">
    <property type="entry name" value="DUF6172"/>
    <property type="match status" value="1"/>
</dbReference>
<dbReference type="Proteomes" id="UP000258102">
    <property type="component" value="Chromosome 1"/>
</dbReference>